<dbReference type="EMBL" id="JAEKNR010000028">
    <property type="protein sequence ID" value="MBJ7596912.1"/>
    <property type="molecule type" value="Genomic_DNA"/>
</dbReference>
<dbReference type="Pfam" id="PF08281">
    <property type="entry name" value="Sigma70_r4_2"/>
    <property type="match status" value="1"/>
</dbReference>
<dbReference type="PANTHER" id="PTHR43133">
    <property type="entry name" value="RNA POLYMERASE ECF-TYPE SIGMA FACTO"/>
    <property type="match status" value="1"/>
</dbReference>
<dbReference type="Proteomes" id="UP000612893">
    <property type="component" value="Unassembled WGS sequence"/>
</dbReference>
<keyword evidence="5" id="KW-0804">Transcription</keyword>
<evidence type="ECO:0000259" key="6">
    <source>
        <dbReference type="Pfam" id="PF04542"/>
    </source>
</evidence>
<dbReference type="Gene3D" id="1.10.10.10">
    <property type="entry name" value="Winged helix-like DNA-binding domain superfamily/Winged helix DNA-binding domain"/>
    <property type="match status" value="1"/>
</dbReference>
<dbReference type="NCBIfam" id="TIGR02937">
    <property type="entry name" value="sigma70-ECF"/>
    <property type="match status" value="1"/>
</dbReference>
<keyword evidence="2" id="KW-0805">Transcription regulation</keyword>
<feature type="domain" description="RNA polymerase sigma-70 region 2" evidence="6">
    <location>
        <begin position="32"/>
        <end position="90"/>
    </location>
</feature>
<feature type="domain" description="RNA polymerase sigma factor 70 region 4 type 2" evidence="7">
    <location>
        <begin position="119"/>
        <end position="161"/>
    </location>
</feature>
<accession>A0A934K3Z6</accession>
<gene>
    <name evidence="8" type="ORF">JF922_02335</name>
</gene>
<dbReference type="PANTHER" id="PTHR43133:SF8">
    <property type="entry name" value="RNA POLYMERASE SIGMA FACTOR HI_1459-RELATED"/>
    <property type="match status" value="1"/>
</dbReference>
<dbReference type="InterPro" id="IPR007627">
    <property type="entry name" value="RNA_pol_sigma70_r2"/>
</dbReference>
<keyword evidence="3" id="KW-0731">Sigma factor</keyword>
<keyword evidence="9" id="KW-1185">Reference proteome</keyword>
<evidence type="ECO:0000259" key="7">
    <source>
        <dbReference type="Pfam" id="PF08281"/>
    </source>
</evidence>
<dbReference type="InterPro" id="IPR036388">
    <property type="entry name" value="WH-like_DNA-bd_sf"/>
</dbReference>
<dbReference type="InterPro" id="IPR014284">
    <property type="entry name" value="RNA_pol_sigma-70_dom"/>
</dbReference>
<dbReference type="InterPro" id="IPR039425">
    <property type="entry name" value="RNA_pol_sigma-70-like"/>
</dbReference>
<evidence type="ECO:0000256" key="4">
    <source>
        <dbReference type="ARBA" id="ARBA00023125"/>
    </source>
</evidence>
<comment type="caution">
    <text evidence="8">The sequence shown here is derived from an EMBL/GenBank/DDBJ whole genome shotgun (WGS) entry which is preliminary data.</text>
</comment>
<dbReference type="Pfam" id="PF04542">
    <property type="entry name" value="Sigma70_r2"/>
    <property type="match status" value="1"/>
</dbReference>
<protein>
    <submittedName>
        <fullName evidence="8">RNA polymerase sigma factor</fullName>
    </submittedName>
</protein>
<dbReference type="InterPro" id="IPR013324">
    <property type="entry name" value="RNA_pol_sigma_r3/r4-like"/>
</dbReference>
<dbReference type="InterPro" id="IPR013325">
    <property type="entry name" value="RNA_pol_sigma_r2"/>
</dbReference>
<dbReference type="SUPFAM" id="SSF88659">
    <property type="entry name" value="Sigma3 and sigma4 domains of RNA polymerase sigma factors"/>
    <property type="match status" value="1"/>
</dbReference>
<dbReference type="RefSeq" id="WP_338198743.1">
    <property type="nucleotide sequence ID" value="NZ_JAEKNR010000028.1"/>
</dbReference>
<dbReference type="GO" id="GO:0006352">
    <property type="term" value="P:DNA-templated transcription initiation"/>
    <property type="evidence" value="ECO:0007669"/>
    <property type="project" value="InterPro"/>
</dbReference>
<evidence type="ECO:0000313" key="9">
    <source>
        <dbReference type="Proteomes" id="UP000612893"/>
    </source>
</evidence>
<dbReference type="Gene3D" id="1.10.1740.10">
    <property type="match status" value="1"/>
</dbReference>
<evidence type="ECO:0000256" key="2">
    <source>
        <dbReference type="ARBA" id="ARBA00023015"/>
    </source>
</evidence>
<evidence type="ECO:0000256" key="1">
    <source>
        <dbReference type="ARBA" id="ARBA00010641"/>
    </source>
</evidence>
<dbReference type="SUPFAM" id="SSF88946">
    <property type="entry name" value="Sigma2 domain of RNA polymerase sigma factors"/>
    <property type="match status" value="1"/>
</dbReference>
<reference evidence="8" key="1">
    <citation type="submission" date="2020-10" db="EMBL/GenBank/DDBJ databases">
        <title>Ca. Dormibacterota MAGs.</title>
        <authorList>
            <person name="Montgomery K."/>
        </authorList>
    </citation>
    <scope>NUCLEOTIDE SEQUENCE [LARGE SCALE GENOMIC DNA]</scope>
    <source>
        <strain evidence="8">SC8812_S17_10</strain>
    </source>
</reference>
<name>A0A934K3Z6_9BACT</name>
<evidence type="ECO:0000256" key="3">
    <source>
        <dbReference type="ARBA" id="ARBA00023082"/>
    </source>
</evidence>
<organism evidence="8 9">
    <name type="scientific">Candidatus Nephthysia bennettiae</name>
    <dbReference type="NCBI Taxonomy" id="3127016"/>
    <lineage>
        <taxon>Bacteria</taxon>
        <taxon>Bacillati</taxon>
        <taxon>Candidatus Dormiibacterota</taxon>
        <taxon>Candidatus Dormibacteria</taxon>
        <taxon>Candidatus Dormibacterales</taxon>
        <taxon>Candidatus Dormibacteraceae</taxon>
        <taxon>Candidatus Nephthysia</taxon>
    </lineage>
</organism>
<proteinExistence type="inferred from homology"/>
<sequence length="203" mass="22830">MNGGALTGRQRPAAVAARTLFEQRIGPLIEPAYHVAFAVLRDRQEAEDAVQEAALSAWRKIGQLREPSSARPWFFKIVLNRARMHQRGRWHSVIKLPDLHVPGPWNEERTLDGFDLRIALRKLGEQDRLLLFLHYGLDLPLDEVASILGLSAAGTKTRLYRISSVCVQRWQPVRTWTCIDGPRAGQAGAARSSLRALSRPARN</sequence>
<dbReference type="GO" id="GO:0016987">
    <property type="term" value="F:sigma factor activity"/>
    <property type="evidence" value="ECO:0007669"/>
    <property type="project" value="UniProtKB-KW"/>
</dbReference>
<dbReference type="InterPro" id="IPR013249">
    <property type="entry name" value="RNA_pol_sigma70_r4_t2"/>
</dbReference>
<evidence type="ECO:0000256" key="5">
    <source>
        <dbReference type="ARBA" id="ARBA00023163"/>
    </source>
</evidence>
<dbReference type="GO" id="GO:0003677">
    <property type="term" value="F:DNA binding"/>
    <property type="evidence" value="ECO:0007669"/>
    <property type="project" value="UniProtKB-KW"/>
</dbReference>
<dbReference type="AlphaFoldDB" id="A0A934K3Z6"/>
<evidence type="ECO:0000313" key="8">
    <source>
        <dbReference type="EMBL" id="MBJ7596912.1"/>
    </source>
</evidence>
<keyword evidence="4" id="KW-0238">DNA-binding</keyword>
<comment type="similarity">
    <text evidence="1">Belongs to the sigma-70 factor family. ECF subfamily.</text>
</comment>